<accession>A0A2P2QD83</accession>
<sequence length="41" mass="4727">MLHNQVIMQQWILYIGLSIILNVCLSTLSYIHNGNIRAVQD</sequence>
<evidence type="ECO:0000313" key="2">
    <source>
        <dbReference type="EMBL" id="MBX64960.1"/>
    </source>
</evidence>
<keyword evidence="1" id="KW-0812">Transmembrane</keyword>
<feature type="transmembrane region" description="Helical" evidence="1">
    <location>
        <begin position="12"/>
        <end position="31"/>
    </location>
</feature>
<name>A0A2P2QD83_RHIMU</name>
<reference evidence="2" key="1">
    <citation type="submission" date="2018-02" db="EMBL/GenBank/DDBJ databases">
        <title>Rhizophora mucronata_Transcriptome.</title>
        <authorList>
            <person name="Meera S.P."/>
            <person name="Sreeshan A."/>
            <person name="Augustine A."/>
        </authorList>
    </citation>
    <scope>NUCLEOTIDE SEQUENCE</scope>
    <source>
        <tissue evidence="2">Leaf</tissue>
    </source>
</reference>
<keyword evidence="1" id="KW-0472">Membrane</keyword>
<evidence type="ECO:0000256" key="1">
    <source>
        <dbReference type="SAM" id="Phobius"/>
    </source>
</evidence>
<dbReference type="AlphaFoldDB" id="A0A2P2QD83"/>
<dbReference type="EMBL" id="GGEC01084476">
    <property type="protein sequence ID" value="MBX64960.1"/>
    <property type="molecule type" value="Transcribed_RNA"/>
</dbReference>
<keyword evidence="1" id="KW-1133">Transmembrane helix</keyword>
<protein>
    <submittedName>
        <fullName evidence="2">Uncharacterized protein</fullName>
    </submittedName>
</protein>
<organism evidence="2">
    <name type="scientific">Rhizophora mucronata</name>
    <name type="common">Asiatic mangrove</name>
    <dbReference type="NCBI Taxonomy" id="61149"/>
    <lineage>
        <taxon>Eukaryota</taxon>
        <taxon>Viridiplantae</taxon>
        <taxon>Streptophyta</taxon>
        <taxon>Embryophyta</taxon>
        <taxon>Tracheophyta</taxon>
        <taxon>Spermatophyta</taxon>
        <taxon>Magnoliopsida</taxon>
        <taxon>eudicotyledons</taxon>
        <taxon>Gunneridae</taxon>
        <taxon>Pentapetalae</taxon>
        <taxon>rosids</taxon>
        <taxon>fabids</taxon>
        <taxon>Malpighiales</taxon>
        <taxon>Rhizophoraceae</taxon>
        <taxon>Rhizophora</taxon>
    </lineage>
</organism>
<proteinExistence type="predicted"/>